<proteinExistence type="predicted"/>
<organism evidence="1 2">
    <name type="scientific">Rhododendron molle</name>
    <name type="common">Chinese azalea</name>
    <name type="synonym">Azalea mollis</name>
    <dbReference type="NCBI Taxonomy" id="49168"/>
    <lineage>
        <taxon>Eukaryota</taxon>
        <taxon>Viridiplantae</taxon>
        <taxon>Streptophyta</taxon>
        <taxon>Embryophyta</taxon>
        <taxon>Tracheophyta</taxon>
        <taxon>Spermatophyta</taxon>
        <taxon>Magnoliopsida</taxon>
        <taxon>eudicotyledons</taxon>
        <taxon>Gunneridae</taxon>
        <taxon>Pentapetalae</taxon>
        <taxon>asterids</taxon>
        <taxon>Ericales</taxon>
        <taxon>Ericaceae</taxon>
        <taxon>Ericoideae</taxon>
        <taxon>Rhodoreae</taxon>
        <taxon>Rhododendron</taxon>
    </lineage>
</organism>
<name>A0ACC0NR31_RHOML</name>
<reference evidence="1" key="1">
    <citation type="submission" date="2022-02" db="EMBL/GenBank/DDBJ databases">
        <title>Plant Genome Project.</title>
        <authorList>
            <person name="Zhang R.-G."/>
        </authorList>
    </citation>
    <scope>NUCLEOTIDE SEQUENCE</scope>
    <source>
        <strain evidence="1">AT1</strain>
    </source>
</reference>
<evidence type="ECO:0000313" key="2">
    <source>
        <dbReference type="Proteomes" id="UP001062846"/>
    </source>
</evidence>
<sequence>MAEMNSTVRTELRQEKSCVMSVVSVYIGGGTVQSRTAHWSASKPDRLSQGKVPGQKPPILCRNYPLSLSRVSFVLCTSIPANFIHGGDCWKSTKFG</sequence>
<gene>
    <name evidence="1" type="ORF">RHMOL_Rhmol05G0190300</name>
</gene>
<comment type="caution">
    <text evidence="1">The sequence shown here is derived from an EMBL/GenBank/DDBJ whole genome shotgun (WGS) entry which is preliminary data.</text>
</comment>
<accession>A0ACC0NR31</accession>
<keyword evidence="2" id="KW-1185">Reference proteome</keyword>
<dbReference type="EMBL" id="CM046392">
    <property type="protein sequence ID" value="KAI8555655.1"/>
    <property type="molecule type" value="Genomic_DNA"/>
</dbReference>
<dbReference type="Proteomes" id="UP001062846">
    <property type="component" value="Chromosome 5"/>
</dbReference>
<protein>
    <submittedName>
        <fullName evidence="1">Uncharacterized protein</fullName>
    </submittedName>
</protein>
<evidence type="ECO:0000313" key="1">
    <source>
        <dbReference type="EMBL" id="KAI8555655.1"/>
    </source>
</evidence>